<name>A0A971CZQ5_9BIFI</name>
<reference evidence="1" key="1">
    <citation type="journal article" date="2020" name="Biotechnol. Biofuels">
        <title>New insights from the biogas microbiome by comprehensive genome-resolved metagenomics of nearly 1600 species originating from multiple anaerobic digesters.</title>
        <authorList>
            <person name="Campanaro S."/>
            <person name="Treu L."/>
            <person name="Rodriguez-R L.M."/>
            <person name="Kovalovszki A."/>
            <person name="Ziels R.M."/>
            <person name="Maus I."/>
            <person name="Zhu X."/>
            <person name="Kougias P.G."/>
            <person name="Basile A."/>
            <person name="Luo G."/>
            <person name="Schluter A."/>
            <person name="Konstantinidis K.T."/>
            <person name="Angelidaki I."/>
        </authorList>
    </citation>
    <scope>NUCLEOTIDE SEQUENCE</scope>
    <source>
        <strain evidence="1">AS01afH2WH_6</strain>
    </source>
</reference>
<reference evidence="1" key="2">
    <citation type="submission" date="2020-01" db="EMBL/GenBank/DDBJ databases">
        <authorList>
            <person name="Campanaro S."/>
        </authorList>
    </citation>
    <scope>NUCLEOTIDE SEQUENCE</scope>
    <source>
        <strain evidence="1">AS01afH2WH_6</strain>
    </source>
</reference>
<evidence type="ECO:0000313" key="1">
    <source>
        <dbReference type="EMBL" id="NLT79811.1"/>
    </source>
</evidence>
<evidence type="ECO:0000313" key="2">
    <source>
        <dbReference type="Proteomes" id="UP000767327"/>
    </source>
</evidence>
<dbReference type="AlphaFoldDB" id="A0A971CZQ5"/>
<dbReference type="RefSeq" id="WP_273173761.1">
    <property type="nucleotide sequence ID" value="NZ_JAAXZR010000021.1"/>
</dbReference>
<comment type="caution">
    <text evidence="1">The sequence shown here is derived from an EMBL/GenBank/DDBJ whole genome shotgun (WGS) entry which is preliminary data.</text>
</comment>
<accession>A0A971CZQ5</accession>
<dbReference type="Proteomes" id="UP000767327">
    <property type="component" value="Unassembled WGS sequence"/>
</dbReference>
<sequence length="118" mass="12988">MVFFTSHRLRGRALLEDVWQGTSATASVVSGDDEVVPVNFWGVDGRSPLPDAVYPRVLFVDAGMAREVLVCGVERGERAPGLVWRQEGVDSRVLTVPGFVQAPKSWSCGLMKESRRAR</sequence>
<gene>
    <name evidence="1" type="ORF">GXW98_05975</name>
</gene>
<organism evidence="1 2">
    <name type="scientific">Bifidobacterium crudilactis</name>
    <dbReference type="NCBI Taxonomy" id="327277"/>
    <lineage>
        <taxon>Bacteria</taxon>
        <taxon>Bacillati</taxon>
        <taxon>Actinomycetota</taxon>
        <taxon>Actinomycetes</taxon>
        <taxon>Bifidobacteriales</taxon>
        <taxon>Bifidobacteriaceae</taxon>
        <taxon>Bifidobacterium</taxon>
    </lineage>
</organism>
<protein>
    <submittedName>
        <fullName evidence="1">Uncharacterized protein</fullName>
    </submittedName>
</protein>
<proteinExistence type="predicted"/>
<dbReference type="EMBL" id="JAAXZR010000021">
    <property type="protein sequence ID" value="NLT79811.1"/>
    <property type="molecule type" value="Genomic_DNA"/>
</dbReference>